<evidence type="ECO:0000313" key="2">
    <source>
        <dbReference type="Proteomes" id="UP000824533"/>
    </source>
</evidence>
<gene>
    <name evidence="1" type="ORF">K1T71_007987</name>
</gene>
<evidence type="ECO:0000313" key="1">
    <source>
        <dbReference type="EMBL" id="KAJ0176808.1"/>
    </source>
</evidence>
<reference evidence="1 2" key="1">
    <citation type="journal article" date="2021" name="Front. Genet.">
        <title>Chromosome-Level Genome Assembly Reveals Significant Gene Expansion in the Toll and IMD Signaling Pathways of Dendrolimus kikuchii.</title>
        <authorList>
            <person name="Zhou J."/>
            <person name="Wu P."/>
            <person name="Xiong Z."/>
            <person name="Liu N."/>
            <person name="Zhao N."/>
            <person name="Ji M."/>
            <person name="Qiu Y."/>
            <person name="Yang B."/>
        </authorList>
    </citation>
    <scope>NUCLEOTIDE SEQUENCE [LARGE SCALE GENOMIC DNA]</scope>
    <source>
        <strain evidence="1">Ann1</strain>
    </source>
</reference>
<dbReference type="Proteomes" id="UP000824533">
    <property type="component" value="Linkage Group LG13"/>
</dbReference>
<name>A0ACC1CYT3_9NEOP</name>
<dbReference type="EMBL" id="CM034399">
    <property type="protein sequence ID" value="KAJ0176808.1"/>
    <property type="molecule type" value="Genomic_DNA"/>
</dbReference>
<comment type="caution">
    <text evidence="1">The sequence shown here is derived from an EMBL/GenBank/DDBJ whole genome shotgun (WGS) entry which is preliminary data.</text>
</comment>
<organism evidence="1 2">
    <name type="scientific">Dendrolimus kikuchii</name>
    <dbReference type="NCBI Taxonomy" id="765133"/>
    <lineage>
        <taxon>Eukaryota</taxon>
        <taxon>Metazoa</taxon>
        <taxon>Ecdysozoa</taxon>
        <taxon>Arthropoda</taxon>
        <taxon>Hexapoda</taxon>
        <taxon>Insecta</taxon>
        <taxon>Pterygota</taxon>
        <taxon>Neoptera</taxon>
        <taxon>Endopterygota</taxon>
        <taxon>Lepidoptera</taxon>
        <taxon>Glossata</taxon>
        <taxon>Ditrysia</taxon>
        <taxon>Bombycoidea</taxon>
        <taxon>Lasiocampidae</taxon>
        <taxon>Dendrolimus</taxon>
    </lineage>
</organism>
<proteinExistence type="predicted"/>
<sequence>MNGHTDICSSMELSCSTKVNNLERSLQKTLIDFKELKTDLDRICIDSENYKSQFLTQKEKCESKNCSSAELLNKIIEDKNKKIQFIESSLTKLNQTRNFAIVEDIFKILYQQNDIVTTPENNKDEPGIKIEKQTPEKVNESIAEDVSFNDSGNGIEDTPAGRTSPIIQPKKIKSKENDVSSDYRDKKKCPDSWPTPEKKSLKLLYPTPAKGKGSGKMRQMRLSYAKIKQTSVVDLTCSPEFAGGLRCTKSVTSGNLESLLIKKESVESDDTIMPSPTSGPTNFTLFKSATKDSPVKFRKPLSLKAKKEKENDRRLEIPPAKSEPPTEETICLEDNLHKKVPERVIGELKKGSPAKVKKIVDNDATCCENSMSILQCSPSKRPLVENINVENVRLNEDMEASISLLRPEFKAIKTAEVDDVKRKIAEFEGEPLYKEPAVRKKSEKRALPGWICEECKNFYGVLYEDNPLMLAKMVEECSKHRGRRNPARPKTPPNFWNPRWDVPEDTEELNRMNNAV</sequence>
<keyword evidence="2" id="KW-1185">Reference proteome</keyword>
<protein>
    <submittedName>
        <fullName evidence="1">Uncharacterized protein</fullName>
    </submittedName>
</protein>
<accession>A0ACC1CYT3</accession>